<sequence length="181" mass="19768">MIKDLCMKNIILLMLVIFMCGCASKPRGPVFDSNQISIESSKALIFIYRENNFTGSANSWILADHGKNLAVISNNTYYAHSVAPGKVVFSAARLVSPLYAPTSASSALLDAITAIGAIRTNSNPEFKELHTLDVEAGKTYYFRWKVGTKFAAGSTPLLVKVDENQGKKELEGKLLAGKYKE</sequence>
<gene>
    <name evidence="1" type="ORF">NBRC116591_41120</name>
</gene>
<dbReference type="EMBL" id="BAABWN010000023">
    <property type="protein sequence ID" value="GAA6170298.1"/>
    <property type="molecule type" value="Genomic_DNA"/>
</dbReference>
<protein>
    <recommendedName>
        <fullName evidence="3">Lipoprotein</fullName>
    </recommendedName>
</protein>
<dbReference type="Proteomes" id="UP001465153">
    <property type="component" value="Unassembled WGS sequence"/>
</dbReference>
<evidence type="ECO:0000313" key="2">
    <source>
        <dbReference type="Proteomes" id="UP001465153"/>
    </source>
</evidence>
<name>A0ABQ0AF66_9GAMM</name>
<accession>A0ABQ0AF66</accession>
<reference evidence="1 2" key="1">
    <citation type="submission" date="2024-04" db="EMBL/GenBank/DDBJ databases">
        <title>Draft genome sequence of Sessilibacter corallicola NBRC 116591.</title>
        <authorList>
            <person name="Miyakawa T."/>
            <person name="Kusuya Y."/>
            <person name="Miura T."/>
        </authorList>
    </citation>
    <scope>NUCLEOTIDE SEQUENCE [LARGE SCALE GENOMIC DNA]</scope>
    <source>
        <strain evidence="1 2">KU-00831-HH</strain>
    </source>
</reference>
<dbReference type="PROSITE" id="PS51257">
    <property type="entry name" value="PROKAR_LIPOPROTEIN"/>
    <property type="match status" value="1"/>
</dbReference>
<keyword evidence="2" id="KW-1185">Reference proteome</keyword>
<comment type="caution">
    <text evidence="1">The sequence shown here is derived from an EMBL/GenBank/DDBJ whole genome shotgun (WGS) entry which is preliminary data.</text>
</comment>
<evidence type="ECO:0000313" key="1">
    <source>
        <dbReference type="EMBL" id="GAA6170298.1"/>
    </source>
</evidence>
<proteinExistence type="predicted"/>
<organism evidence="1 2">
    <name type="scientific">Sessilibacter corallicola</name>
    <dbReference type="NCBI Taxonomy" id="2904075"/>
    <lineage>
        <taxon>Bacteria</taxon>
        <taxon>Pseudomonadati</taxon>
        <taxon>Pseudomonadota</taxon>
        <taxon>Gammaproteobacteria</taxon>
        <taxon>Cellvibrionales</taxon>
        <taxon>Cellvibrionaceae</taxon>
        <taxon>Sessilibacter</taxon>
    </lineage>
</organism>
<evidence type="ECO:0008006" key="3">
    <source>
        <dbReference type="Google" id="ProtNLM"/>
    </source>
</evidence>